<accession>A0A7J6FHP1</accession>
<organism evidence="2 3">
    <name type="scientific">Cannabis sativa</name>
    <name type="common">Hemp</name>
    <name type="synonym">Marijuana</name>
    <dbReference type="NCBI Taxonomy" id="3483"/>
    <lineage>
        <taxon>Eukaryota</taxon>
        <taxon>Viridiplantae</taxon>
        <taxon>Streptophyta</taxon>
        <taxon>Embryophyta</taxon>
        <taxon>Tracheophyta</taxon>
        <taxon>Spermatophyta</taxon>
        <taxon>Magnoliopsida</taxon>
        <taxon>eudicotyledons</taxon>
        <taxon>Gunneridae</taxon>
        <taxon>Pentapetalae</taxon>
        <taxon>rosids</taxon>
        <taxon>fabids</taxon>
        <taxon>Rosales</taxon>
        <taxon>Cannabaceae</taxon>
        <taxon>Cannabis</taxon>
    </lineage>
</organism>
<dbReference type="AlphaFoldDB" id="A0A7J6FHP1"/>
<evidence type="ECO:0000313" key="3">
    <source>
        <dbReference type="Proteomes" id="UP000525078"/>
    </source>
</evidence>
<protein>
    <submittedName>
        <fullName evidence="2">Uncharacterized protein</fullName>
    </submittedName>
</protein>
<reference evidence="2 3" key="1">
    <citation type="journal article" date="2020" name="bioRxiv">
        <title>Sequence and annotation of 42 cannabis genomes reveals extensive copy number variation in cannabinoid synthesis and pathogen resistance genes.</title>
        <authorList>
            <person name="Mckernan K.J."/>
            <person name="Helbert Y."/>
            <person name="Kane L.T."/>
            <person name="Ebling H."/>
            <person name="Zhang L."/>
            <person name="Liu B."/>
            <person name="Eaton Z."/>
            <person name="Mclaughlin S."/>
            <person name="Kingan S."/>
            <person name="Baybayan P."/>
            <person name="Concepcion G."/>
            <person name="Jordan M."/>
            <person name="Riva A."/>
            <person name="Barbazuk W."/>
            <person name="Harkins T."/>
        </authorList>
    </citation>
    <scope>NUCLEOTIDE SEQUENCE [LARGE SCALE GENOMIC DNA]</scope>
    <source>
        <strain evidence="3">cv. Jamaican Lion 4</strain>
        <tissue evidence="2">Leaf</tissue>
    </source>
</reference>
<feature type="transmembrane region" description="Helical" evidence="1">
    <location>
        <begin position="230"/>
        <end position="250"/>
    </location>
</feature>
<comment type="caution">
    <text evidence="2">The sequence shown here is derived from an EMBL/GenBank/DDBJ whole genome shotgun (WGS) entry which is preliminary data.</text>
</comment>
<dbReference type="Proteomes" id="UP000525078">
    <property type="component" value="Unassembled WGS sequence"/>
</dbReference>
<evidence type="ECO:0000313" key="2">
    <source>
        <dbReference type="EMBL" id="KAF4370165.1"/>
    </source>
</evidence>
<evidence type="ECO:0000256" key="1">
    <source>
        <dbReference type="SAM" id="Phobius"/>
    </source>
</evidence>
<keyword evidence="1" id="KW-1133">Transmembrane helix</keyword>
<keyword evidence="1" id="KW-0472">Membrane</keyword>
<proteinExistence type="predicted"/>
<keyword evidence="1" id="KW-0812">Transmembrane</keyword>
<gene>
    <name evidence="2" type="ORF">F8388_007306</name>
</gene>
<dbReference type="EMBL" id="JAATIP010000119">
    <property type="protein sequence ID" value="KAF4370165.1"/>
    <property type="molecule type" value="Genomic_DNA"/>
</dbReference>
<name>A0A7J6FHP1_CANSA</name>
<sequence>MNAPIIDPLQGDFPEVIEEYLEHGVMKCIAFNRRGTLLAGNIRIFSYFPYLWKQLGYFLIVLLSNFSVFVNVSNINEISLSNRVKHKWNSKLGFHAHSSSNNCGPKLSNSTSNYSFKNRFYSEEIKKKLDVTKIIFEQLVNDDKLNPVIKFMNKAQREEANVLLAILTKNMLSTISECLLLTSARITSRFMETSTPLFSMFLQSQIISITEANQIKGPSIFAAFRMSPKFLLLQTIGVTLPLAFLFFEWASRSRGRPETIEEPNNFAASLSPFSELGFVTDGIFWLPFVPFPCTPPLLVLDVLTVPFVPPISPLCLSFPSTVVVLLPESPGAISGSKSRRLIGISTSRINFGLLVSKQL</sequence>